<dbReference type="Proteomes" id="UP000663874">
    <property type="component" value="Unassembled WGS sequence"/>
</dbReference>
<reference evidence="3" key="1">
    <citation type="submission" date="2021-02" db="EMBL/GenBank/DDBJ databases">
        <authorList>
            <person name="Nowell W R."/>
        </authorList>
    </citation>
    <scope>NUCLEOTIDE SEQUENCE</scope>
</reference>
<dbReference type="Gene3D" id="1.10.510.10">
    <property type="entry name" value="Transferase(Phosphotransferase) domain 1"/>
    <property type="match status" value="1"/>
</dbReference>
<dbReference type="GO" id="GO:0005524">
    <property type="term" value="F:ATP binding"/>
    <property type="evidence" value="ECO:0007669"/>
    <property type="project" value="InterPro"/>
</dbReference>
<gene>
    <name evidence="3" type="ORF">FNK824_LOCUS20006</name>
</gene>
<dbReference type="PANTHER" id="PTHR44167:SF24">
    <property type="entry name" value="SERINE_THREONINE-PROTEIN KINASE CHK2"/>
    <property type="match status" value="1"/>
</dbReference>
<feature type="region of interest" description="Disordered" evidence="1">
    <location>
        <begin position="303"/>
        <end position="322"/>
    </location>
</feature>
<evidence type="ECO:0000256" key="1">
    <source>
        <dbReference type="SAM" id="MobiDB-lite"/>
    </source>
</evidence>
<name>A0A819GYG3_9BILA</name>
<dbReference type="PROSITE" id="PS50011">
    <property type="entry name" value="PROTEIN_KINASE_DOM"/>
    <property type="match status" value="1"/>
</dbReference>
<dbReference type="SUPFAM" id="SSF56112">
    <property type="entry name" value="Protein kinase-like (PK-like)"/>
    <property type="match status" value="1"/>
</dbReference>
<dbReference type="Pfam" id="PF00069">
    <property type="entry name" value="Pkinase"/>
    <property type="match status" value="1"/>
</dbReference>
<dbReference type="InterPro" id="IPR011009">
    <property type="entry name" value="Kinase-like_dom_sf"/>
</dbReference>
<evidence type="ECO:0000259" key="2">
    <source>
        <dbReference type="PROSITE" id="PS50011"/>
    </source>
</evidence>
<evidence type="ECO:0000313" key="3">
    <source>
        <dbReference type="EMBL" id="CAF3890040.1"/>
    </source>
</evidence>
<proteinExistence type="predicted"/>
<organism evidence="3 4">
    <name type="scientific">Rotaria sordida</name>
    <dbReference type="NCBI Taxonomy" id="392033"/>
    <lineage>
        <taxon>Eukaryota</taxon>
        <taxon>Metazoa</taxon>
        <taxon>Spiralia</taxon>
        <taxon>Gnathifera</taxon>
        <taxon>Rotifera</taxon>
        <taxon>Eurotatoria</taxon>
        <taxon>Bdelloidea</taxon>
        <taxon>Philodinida</taxon>
        <taxon>Philodinidae</taxon>
        <taxon>Rotaria</taxon>
    </lineage>
</organism>
<dbReference type="PROSITE" id="PS00108">
    <property type="entry name" value="PROTEIN_KINASE_ST"/>
    <property type="match status" value="1"/>
</dbReference>
<accession>A0A819GYG3</accession>
<feature type="domain" description="Protein kinase" evidence="2">
    <location>
        <begin position="17"/>
        <end position="322"/>
    </location>
</feature>
<dbReference type="AlphaFoldDB" id="A0A819GYG3"/>
<sequence length="322" mass="36682">MSSTLPADVPKKWEIIRQSGDEGGQGEVSVICDTTNANRLAAIKVYRKDTKVKRWRAHRELIALMKLEGIRNVSQLQIDSDISTNVPLMEEEAVKSDQQFWTIMKYIPGVTLREFVMSRLKQDGTISLLAAIKLAQQLLLIVKQIHLRGIVHRDLKHLNLMVDEQKGCPAEDARIYVVDFGLAYIETEEEIDCGSSQWVDEEQVLTERKHYDVLVYSYMNQTWSMVLICKIHINENGQIVTLSICSTVNGLFLQLPLGQFSTVEVHQIDICADFTREIKTLLQLIKQQKEKYALEADTSPVEDTSRASAANALRRVSRTRHN</sequence>
<dbReference type="InterPro" id="IPR008271">
    <property type="entry name" value="Ser/Thr_kinase_AS"/>
</dbReference>
<comment type="caution">
    <text evidence="3">The sequence shown here is derived from an EMBL/GenBank/DDBJ whole genome shotgun (WGS) entry which is preliminary data.</text>
</comment>
<dbReference type="SMART" id="SM00220">
    <property type="entry name" value="S_TKc"/>
    <property type="match status" value="1"/>
</dbReference>
<dbReference type="InterPro" id="IPR000719">
    <property type="entry name" value="Prot_kinase_dom"/>
</dbReference>
<dbReference type="EMBL" id="CAJOBE010003596">
    <property type="protein sequence ID" value="CAF3890040.1"/>
    <property type="molecule type" value="Genomic_DNA"/>
</dbReference>
<dbReference type="PANTHER" id="PTHR44167">
    <property type="entry name" value="OVARIAN-SPECIFIC SERINE/THREONINE-PROTEIN KINASE LOK-RELATED"/>
    <property type="match status" value="1"/>
</dbReference>
<protein>
    <recommendedName>
        <fullName evidence="2">Protein kinase domain-containing protein</fullName>
    </recommendedName>
</protein>
<evidence type="ECO:0000313" key="4">
    <source>
        <dbReference type="Proteomes" id="UP000663874"/>
    </source>
</evidence>
<dbReference type="GO" id="GO:0004672">
    <property type="term" value="F:protein kinase activity"/>
    <property type="evidence" value="ECO:0007669"/>
    <property type="project" value="InterPro"/>
</dbReference>